<protein>
    <submittedName>
        <fullName evidence="2">Uncharacterized protein</fullName>
    </submittedName>
</protein>
<evidence type="ECO:0000256" key="1">
    <source>
        <dbReference type="SAM" id="Phobius"/>
    </source>
</evidence>
<organism evidence="2 3">
    <name type="scientific">Candidatus Shapirobacteria bacterium CG_4_9_14_0_2_um_filter_40_11</name>
    <dbReference type="NCBI Taxonomy" id="1974876"/>
    <lineage>
        <taxon>Bacteria</taxon>
        <taxon>Candidatus Shapironibacteriota</taxon>
    </lineage>
</organism>
<comment type="caution">
    <text evidence="2">The sequence shown here is derived from an EMBL/GenBank/DDBJ whole genome shotgun (WGS) entry which is preliminary data.</text>
</comment>
<keyword evidence="1" id="KW-1133">Transmembrane helix</keyword>
<evidence type="ECO:0000313" key="2">
    <source>
        <dbReference type="EMBL" id="PJC28890.1"/>
    </source>
</evidence>
<feature type="non-terminal residue" evidence="2">
    <location>
        <position position="1"/>
    </location>
</feature>
<evidence type="ECO:0000313" key="3">
    <source>
        <dbReference type="Proteomes" id="UP000230885"/>
    </source>
</evidence>
<reference evidence="3" key="1">
    <citation type="submission" date="2017-09" db="EMBL/GenBank/DDBJ databases">
        <title>Depth-based differentiation of microbial function through sediment-hosted aquifers and enrichment of novel symbionts in the deep terrestrial subsurface.</title>
        <authorList>
            <person name="Probst A.J."/>
            <person name="Ladd B."/>
            <person name="Jarett J.K."/>
            <person name="Geller-Mcgrath D.E."/>
            <person name="Sieber C.M.K."/>
            <person name="Emerson J.B."/>
            <person name="Anantharaman K."/>
            <person name="Thomas B.C."/>
            <person name="Malmstrom R."/>
            <person name="Stieglmeier M."/>
            <person name="Klingl A."/>
            <person name="Woyke T."/>
            <person name="Ryan C.M."/>
            <person name="Banfield J.F."/>
        </authorList>
    </citation>
    <scope>NUCLEOTIDE SEQUENCE [LARGE SCALE GENOMIC DNA]</scope>
</reference>
<accession>A0A2M8EUU8</accession>
<feature type="transmembrane region" description="Helical" evidence="1">
    <location>
        <begin position="20"/>
        <end position="40"/>
    </location>
</feature>
<name>A0A2M8EUU8_9BACT</name>
<sequence length="60" mass="7035">PAKSQYQKIVYSLSLFYNKIFTLTFSAPYFGQVQIFLRLLCFMERYYNAGGAENCFILNC</sequence>
<keyword evidence="1" id="KW-0812">Transmembrane</keyword>
<gene>
    <name evidence="2" type="ORF">CO053_02175</name>
</gene>
<keyword evidence="1" id="KW-0472">Membrane</keyword>
<dbReference type="Proteomes" id="UP000230885">
    <property type="component" value="Unassembled WGS sequence"/>
</dbReference>
<dbReference type="AlphaFoldDB" id="A0A2M8EUU8"/>
<proteinExistence type="predicted"/>
<dbReference type="EMBL" id="PFSE01000033">
    <property type="protein sequence ID" value="PJC28890.1"/>
    <property type="molecule type" value="Genomic_DNA"/>
</dbReference>